<evidence type="ECO:0000313" key="5">
    <source>
        <dbReference type="EMBL" id="CAH0717959.1"/>
    </source>
</evidence>
<evidence type="ECO:0000313" key="6">
    <source>
        <dbReference type="Proteomes" id="UP000838878"/>
    </source>
</evidence>
<dbReference type="Gene3D" id="3.90.70.10">
    <property type="entry name" value="Cysteine proteinases"/>
    <property type="match status" value="1"/>
</dbReference>
<comment type="similarity">
    <text evidence="1">Belongs to the peptidase C1 family.</text>
</comment>
<keyword evidence="6" id="KW-1185">Reference proteome</keyword>
<keyword evidence="3" id="KW-0732">Signal</keyword>
<dbReference type="PROSITE" id="PS50958">
    <property type="entry name" value="SMB_2"/>
    <property type="match status" value="1"/>
</dbReference>
<feature type="domain" description="SMB" evidence="4">
    <location>
        <begin position="34"/>
        <end position="83"/>
    </location>
</feature>
<dbReference type="PROSITE" id="PS00640">
    <property type="entry name" value="THIOL_PROTEASE_ASN"/>
    <property type="match status" value="1"/>
</dbReference>
<protein>
    <recommendedName>
        <fullName evidence="4">SMB domain-containing protein</fullName>
    </recommendedName>
</protein>
<gene>
    <name evidence="5" type="ORF">BINO364_LOCUS4506</name>
</gene>
<feature type="non-terminal residue" evidence="5">
    <location>
        <position position="429"/>
    </location>
</feature>
<dbReference type="SUPFAM" id="SSF54001">
    <property type="entry name" value="Cysteine proteinases"/>
    <property type="match status" value="1"/>
</dbReference>
<keyword evidence="2" id="KW-1015">Disulfide bond</keyword>
<evidence type="ECO:0000256" key="3">
    <source>
        <dbReference type="SAM" id="SignalP"/>
    </source>
</evidence>
<proteinExistence type="inferred from homology"/>
<dbReference type="PROSITE" id="PS00639">
    <property type="entry name" value="THIOL_PROTEASE_HIS"/>
    <property type="match status" value="1"/>
</dbReference>
<dbReference type="SMART" id="SM00645">
    <property type="entry name" value="Pept_C1"/>
    <property type="match status" value="1"/>
</dbReference>
<dbReference type="InterPro" id="IPR000668">
    <property type="entry name" value="Peptidase_C1A_C"/>
</dbReference>
<dbReference type="InterPro" id="IPR025661">
    <property type="entry name" value="Pept_asp_AS"/>
</dbReference>
<dbReference type="InterPro" id="IPR013128">
    <property type="entry name" value="Peptidase_C1A"/>
</dbReference>
<dbReference type="AlphaFoldDB" id="A0A8J9Y5D0"/>
<dbReference type="PANTHER" id="PTHR12411">
    <property type="entry name" value="CYSTEINE PROTEASE FAMILY C1-RELATED"/>
    <property type="match status" value="1"/>
</dbReference>
<name>A0A8J9Y5D0_9NEOP</name>
<feature type="chain" id="PRO_5035439804" description="SMB domain-containing protein" evidence="3">
    <location>
        <begin position="20"/>
        <end position="429"/>
    </location>
</feature>
<evidence type="ECO:0000256" key="2">
    <source>
        <dbReference type="ARBA" id="ARBA00023157"/>
    </source>
</evidence>
<dbReference type="CDD" id="cd02620">
    <property type="entry name" value="Peptidase_C1A_CathepsinB"/>
    <property type="match status" value="1"/>
</dbReference>
<dbReference type="EMBL" id="OV170232">
    <property type="protein sequence ID" value="CAH0717959.1"/>
    <property type="molecule type" value="Genomic_DNA"/>
</dbReference>
<accession>A0A8J9Y5D0</accession>
<dbReference type="Proteomes" id="UP000838878">
    <property type="component" value="Chromosome 12"/>
</dbReference>
<dbReference type="SMART" id="SM00201">
    <property type="entry name" value="SO"/>
    <property type="match status" value="1"/>
</dbReference>
<dbReference type="InterPro" id="IPR038765">
    <property type="entry name" value="Papain-like_cys_pep_sf"/>
</dbReference>
<dbReference type="GO" id="GO:0006508">
    <property type="term" value="P:proteolysis"/>
    <property type="evidence" value="ECO:0007669"/>
    <property type="project" value="InterPro"/>
</dbReference>
<sequence length="429" mass="49033">MTNTMHVLVLCVLMGAVAAYYHPDLPPGPYCGVDRKCCKGREDGCSHRIIAVPDTVCYCDEFCNRNHDDCCPDYEPVCIGEENPFIQPCAHKGKFYLAGETRMDECNTCTCVTTENPREFRWSCETDTCLLSQQVVQEVNRGASWRAYNYTQFYGKKLKDGLIYKLGTKPLSRETRHMGSIRYDKNISYPNHFDARQRWPDYISPVVDQEWCGSDWAISTATVASDRFAIQSNGAERMVLSPQTLLSCNRRQQTGCDGGNIDVAWNFMRSQGVVDEECFPYKARVTKCPFRKNGDLLETGCRIPVKQRTSRYKVAPSGKLNYERDIMYDIMDSGPVQAVMTVYQDFFHYRDGVYRHSYYGDQEMKGLHSVRIVGWGEERGDRYWIVANSWGCDWGENGYFRIARGSNESGIESFVVTVLSDVTQAYGKK</sequence>
<evidence type="ECO:0000256" key="1">
    <source>
        <dbReference type="ARBA" id="ARBA00008455"/>
    </source>
</evidence>
<dbReference type="Pfam" id="PF00112">
    <property type="entry name" value="Peptidase_C1"/>
    <property type="match status" value="1"/>
</dbReference>
<reference evidence="5" key="1">
    <citation type="submission" date="2021-12" db="EMBL/GenBank/DDBJ databases">
        <authorList>
            <person name="Martin H S."/>
        </authorList>
    </citation>
    <scope>NUCLEOTIDE SEQUENCE</scope>
</reference>
<dbReference type="InterPro" id="IPR025660">
    <property type="entry name" value="Pept_his_AS"/>
</dbReference>
<evidence type="ECO:0000259" key="4">
    <source>
        <dbReference type="PROSITE" id="PS50958"/>
    </source>
</evidence>
<dbReference type="GO" id="GO:0008234">
    <property type="term" value="F:cysteine-type peptidase activity"/>
    <property type="evidence" value="ECO:0007669"/>
    <property type="project" value="InterPro"/>
</dbReference>
<dbReference type="PROSITE" id="PS00524">
    <property type="entry name" value="SMB_1"/>
    <property type="match status" value="1"/>
</dbReference>
<dbReference type="InterPro" id="IPR001212">
    <property type="entry name" value="Somatomedin_B_dom"/>
</dbReference>
<organism evidence="5 6">
    <name type="scientific">Brenthis ino</name>
    <name type="common">lesser marbled fritillary</name>
    <dbReference type="NCBI Taxonomy" id="405034"/>
    <lineage>
        <taxon>Eukaryota</taxon>
        <taxon>Metazoa</taxon>
        <taxon>Ecdysozoa</taxon>
        <taxon>Arthropoda</taxon>
        <taxon>Hexapoda</taxon>
        <taxon>Insecta</taxon>
        <taxon>Pterygota</taxon>
        <taxon>Neoptera</taxon>
        <taxon>Endopterygota</taxon>
        <taxon>Lepidoptera</taxon>
        <taxon>Glossata</taxon>
        <taxon>Ditrysia</taxon>
        <taxon>Papilionoidea</taxon>
        <taxon>Nymphalidae</taxon>
        <taxon>Heliconiinae</taxon>
        <taxon>Argynnini</taxon>
        <taxon>Brenthis</taxon>
    </lineage>
</organism>
<feature type="signal peptide" evidence="3">
    <location>
        <begin position="1"/>
        <end position="19"/>
    </location>
</feature>
<dbReference type="OrthoDB" id="3789175at2759"/>